<protein>
    <submittedName>
        <fullName evidence="3">Uncharacterized protein</fullName>
    </submittedName>
</protein>
<name>A0A5E4D6I3_MARMO</name>
<accession>A0A5E4D6I3</accession>
<dbReference type="EMBL" id="CABDUW010003805">
    <property type="protein sequence ID" value="VTJ89775.1"/>
    <property type="molecule type" value="Genomic_DNA"/>
</dbReference>
<feature type="region of interest" description="Disordered" evidence="1">
    <location>
        <begin position="18"/>
        <end position="136"/>
    </location>
</feature>
<reference evidence="3 4" key="1">
    <citation type="submission" date="2019-04" db="EMBL/GenBank/DDBJ databases">
        <authorList>
            <person name="Alioto T."/>
            <person name="Alioto T."/>
        </authorList>
    </citation>
    <scope>NUCLEOTIDE SEQUENCE [LARGE SCALE GENOMIC DNA]</scope>
</reference>
<evidence type="ECO:0000256" key="1">
    <source>
        <dbReference type="SAM" id="MobiDB-lite"/>
    </source>
</evidence>
<evidence type="ECO:0000313" key="4">
    <source>
        <dbReference type="Proteomes" id="UP000335636"/>
    </source>
</evidence>
<evidence type="ECO:0000313" key="3">
    <source>
        <dbReference type="EMBL" id="VTJ89775.1"/>
    </source>
</evidence>
<dbReference type="EMBL" id="WJEC01007952">
    <property type="protein sequence ID" value="KAF7465140.1"/>
    <property type="molecule type" value="Genomic_DNA"/>
</dbReference>
<gene>
    <name evidence="2" type="ORF">GHT09_005229</name>
    <name evidence="3" type="ORF">MONAX_5E011301</name>
</gene>
<evidence type="ECO:0000313" key="2">
    <source>
        <dbReference type="EMBL" id="KAF7465140.1"/>
    </source>
</evidence>
<dbReference type="Proteomes" id="UP000662637">
    <property type="component" value="Unassembled WGS sequence"/>
</dbReference>
<proteinExistence type="predicted"/>
<feature type="compositionally biased region" description="Polar residues" evidence="1">
    <location>
        <begin position="112"/>
        <end position="136"/>
    </location>
</feature>
<keyword evidence="4" id="KW-1185">Reference proteome</keyword>
<sequence>MIDLSVSEVFCCCDSRTHQHNCRGRQGCPRSQSTDGGSNPGRGEAGHHGGRVWGGSSSHGDQGAETPLSRDKERPQATAPGPPPPHTPPASRGHQGTPQGAIHCQSFGLTPPHSSSGPSCVTSHGGSGDTHSQTCL</sequence>
<dbReference type="AlphaFoldDB" id="A0A5E4D6I3"/>
<reference evidence="2" key="2">
    <citation type="submission" date="2020-08" db="EMBL/GenBank/DDBJ databases">
        <authorList>
            <person name="Shumante A."/>
            <person name="Zimin A.V."/>
            <person name="Puiu D."/>
            <person name="Salzberg S.L."/>
        </authorList>
    </citation>
    <scope>NUCLEOTIDE SEQUENCE</scope>
    <source>
        <strain evidence="2">WC2-LM</strain>
        <tissue evidence="2">Liver</tissue>
    </source>
</reference>
<organism evidence="3 4">
    <name type="scientific">Marmota monax</name>
    <name type="common">Woodchuck</name>
    <dbReference type="NCBI Taxonomy" id="9995"/>
    <lineage>
        <taxon>Eukaryota</taxon>
        <taxon>Metazoa</taxon>
        <taxon>Chordata</taxon>
        <taxon>Craniata</taxon>
        <taxon>Vertebrata</taxon>
        <taxon>Euteleostomi</taxon>
        <taxon>Mammalia</taxon>
        <taxon>Eutheria</taxon>
        <taxon>Euarchontoglires</taxon>
        <taxon>Glires</taxon>
        <taxon>Rodentia</taxon>
        <taxon>Sciuromorpha</taxon>
        <taxon>Sciuridae</taxon>
        <taxon>Xerinae</taxon>
        <taxon>Marmotini</taxon>
        <taxon>Marmota</taxon>
    </lineage>
</organism>
<dbReference type="Proteomes" id="UP000335636">
    <property type="component" value="Unassembled WGS sequence"/>
</dbReference>